<evidence type="ECO:0000313" key="3">
    <source>
        <dbReference type="Proteomes" id="UP000704712"/>
    </source>
</evidence>
<comment type="caution">
    <text evidence="2">The sequence shown here is derived from an EMBL/GenBank/DDBJ whole genome shotgun (WGS) entry which is preliminary data.</text>
</comment>
<dbReference type="Proteomes" id="UP000704712">
    <property type="component" value="Unassembled WGS sequence"/>
</dbReference>
<evidence type="ECO:0000313" key="2">
    <source>
        <dbReference type="EMBL" id="KAF4129134.1"/>
    </source>
</evidence>
<dbReference type="EMBL" id="JAACNO010002989">
    <property type="protein sequence ID" value="KAF4129134.1"/>
    <property type="molecule type" value="Genomic_DNA"/>
</dbReference>
<keyword evidence="1" id="KW-0812">Transmembrane</keyword>
<reference evidence="2" key="1">
    <citation type="submission" date="2020-03" db="EMBL/GenBank/DDBJ databases">
        <title>Hybrid Assembly of Korean Phytophthora infestans isolates.</title>
        <authorList>
            <person name="Prokchorchik M."/>
            <person name="Lee Y."/>
            <person name="Seo J."/>
            <person name="Cho J.-H."/>
            <person name="Park Y.-E."/>
            <person name="Jang D.-C."/>
            <person name="Im J.-S."/>
            <person name="Choi J.-G."/>
            <person name="Park H.-J."/>
            <person name="Lee G.-B."/>
            <person name="Lee Y.-G."/>
            <person name="Hong S.-Y."/>
            <person name="Cho K."/>
            <person name="Sohn K.H."/>
        </authorList>
    </citation>
    <scope>NUCLEOTIDE SEQUENCE</scope>
    <source>
        <strain evidence="2">KR_2_A2</strain>
    </source>
</reference>
<feature type="transmembrane region" description="Helical" evidence="1">
    <location>
        <begin position="115"/>
        <end position="136"/>
    </location>
</feature>
<name>A0A8S9TRF7_PHYIN</name>
<keyword evidence="1" id="KW-1133">Transmembrane helix</keyword>
<protein>
    <recommendedName>
        <fullName evidence="4">Transmembrane protein</fullName>
    </recommendedName>
</protein>
<dbReference type="AlphaFoldDB" id="A0A8S9TRF7"/>
<keyword evidence="1" id="KW-0472">Membrane</keyword>
<gene>
    <name evidence="2" type="ORF">GN958_ATG21689</name>
</gene>
<proteinExistence type="predicted"/>
<feature type="transmembrane region" description="Helical" evidence="1">
    <location>
        <begin position="88"/>
        <end position="109"/>
    </location>
</feature>
<sequence>MLCTLSVASRASWYSHSCSAHVTRRVAGSPAGTAVVVTSRGFVAYVSVSLRGNVLAVRAASLSLRRGGTGVTTVAVLRRFFVVMGTPSLAPVLYVVTAISFVATVAVVVTGAIQFVSSGTACVVSLSIACTVLLGVRLPLPVVLGTGIASSSSLSPCLSS</sequence>
<organism evidence="2 3">
    <name type="scientific">Phytophthora infestans</name>
    <name type="common">Potato late blight agent</name>
    <name type="synonym">Botrytis infestans</name>
    <dbReference type="NCBI Taxonomy" id="4787"/>
    <lineage>
        <taxon>Eukaryota</taxon>
        <taxon>Sar</taxon>
        <taxon>Stramenopiles</taxon>
        <taxon>Oomycota</taxon>
        <taxon>Peronosporomycetes</taxon>
        <taxon>Peronosporales</taxon>
        <taxon>Peronosporaceae</taxon>
        <taxon>Phytophthora</taxon>
    </lineage>
</organism>
<evidence type="ECO:0008006" key="4">
    <source>
        <dbReference type="Google" id="ProtNLM"/>
    </source>
</evidence>
<accession>A0A8S9TRF7</accession>
<evidence type="ECO:0000256" key="1">
    <source>
        <dbReference type="SAM" id="Phobius"/>
    </source>
</evidence>